<keyword evidence="7" id="KW-0378">Hydrolase</keyword>
<evidence type="ECO:0000256" key="3">
    <source>
        <dbReference type="ARBA" id="ARBA00022645"/>
    </source>
</evidence>
<dbReference type="FunFam" id="3.40.630.10:FF:000084">
    <property type="entry name" value="Carboxypeptidase B2"/>
    <property type="match status" value="1"/>
</dbReference>
<feature type="active site" description="Proton donor/acceptor" evidence="10">
    <location>
        <position position="1017"/>
    </location>
</feature>
<keyword evidence="11" id="KW-1133">Transmembrane helix</keyword>
<comment type="similarity">
    <text evidence="2 10">Belongs to the peptidase M14 family.</text>
</comment>
<evidence type="ECO:0000256" key="11">
    <source>
        <dbReference type="SAM" id="Phobius"/>
    </source>
</evidence>
<evidence type="ECO:0000256" key="10">
    <source>
        <dbReference type="PROSITE-ProRule" id="PRU01379"/>
    </source>
</evidence>
<keyword evidence="11" id="KW-0812">Transmembrane</keyword>
<dbReference type="SUPFAM" id="SSF53187">
    <property type="entry name" value="Zn-dependent exopeptidases"/>
    <property type="match status" value="1"/>
</dbReference>
<dbReference type="Pfam" id="PF00246">
    <property type="entry name" value="Peptidase_M14"/>
    <property type="match status" value="1"/>
</dbReference>
<keyword evidence="6" id="KW-0732">Signal</keyword>
<dbReference type="GO" id="GO:0042730">
    <property type="term" value="P:fibrinolysis"/>
    <property type="evidence" value="ECO:0007669"/>
    <property type="project" value="TreeGrafter"/>
</dbReference>
<dbReference type="GO" id="GO:0008270">
    <property type="term" value="F:zinc ion binding"/>
    <property type="evidence" value="ECO:0007669"/>
    <property type="project" value="InterPro"/>
</dbReference>
<reference evidence="13 14" key="1">
    <citation type="journal article" date="2013" name="Proc. Natl. Acad. Sci. U.S.A.">
        <title>The king cobra genome reveals dynamic gene evolution and adaptation in the snake venom system.</title>
        <authorList>
            <person name="Vonk F.J."/>
            <person name="Casewell N.R."/>
            <person name="Henkel C.V."/>
            <person name="Heimberg A.M."/>
            <person name="Jansen H.J."/>
            <person name="McCleary R.J."/>
            <person name="Kerkkamp H.M."/>
            <person name="Vos R.A."/>
            <person name="Guerreiro I."/>
            <person name="Calvete J.J."/>
            <person name="Wuster W."/>
            <person name="Woods A.E."/>
            <person name="Logan J.M."/>
            <person name="Harrison R.A."/>
            <person name="Castoe T.A."/>
            <person name="de Koning A.P."/>
            <person name="Pollock D.D."/>
            <person name="Yandell M."/>
            <person name="Calderon D."/>
            <person name="Renjifo C."/>
            <person name="Currier R.B."/>
            <person name="Salgado D."/>
            <person name="Pla D."/>
            <person name="Sanz L."/>
            <person name="Hyder A.S."/>
            <person name="Ribeiro J.M."/>
            <person name="Arntzen J.W."/>
            <person name="van den Thillart G.E."/>
            <person name="Boetzer M."/>
            <person name="Pirovano W."/>
            <person name="Dirks R.P."/>
            <person name="Spaink H.P."/>
            <person name="Duboule D."/>
            <person name="McGlinn E."/>
            <person name="Kini R.M."/>
            <person name="Richardson M.K."/>
        </authorList>
    </citation>
    <scope>NUCLEOTIDE SEQUENCE</scope>
    <source>
        <tissue evidence="13">Blood</tissue>
    </source>
</reference>
<dbReference type="OrthoDB" id="3626597at2759"/>
<keyword evidence="14" id="KW-1185">Reference proteome</keyword>
<dbReference type="Proteomes" id="UP000018936">
    <property type="component" value="Unassembled WGS sequence"/>
</dbReference>
<protein>
    <recommendedName>
        <fullName evidence="12">Peptidase M14 domain-containing protein</fullName>
    </recommendedName>
</protein>
<evidence type="ECO:0000256" key="9">
    <source>
        <dbReference type="ARBA" id="ARBA00023049"/>
    </source>
</evidence>
<dbReference type="PANTHER" id="PTHR11705:SF17">
    <property type="entry name" value="CARBOXYPEPTIDASE B2"/>
    <property type="match status" value="1"/>
</dbReference>
<dbReference type="Gene3D" id="3.40.630.10">
    <property type="entry name" value="Zn peptidases"/>
    <property type="match status" value="1"/>
</dbReference>
<dbReference type="GO" id="GO:0005615">
    <property type="term" value="C:extracellular space"/>
    <property type="evidence" value="ECO:0007669"/>
    <property type="project" value="TreeGrafter"/>
</dbReference>
<evidence type="ECO:0000256" key="5">
    <source>
        <dbReference type="ARBA" id="ARBA00022723"/>
    </source>
</evidence>
<feature type="transmembrane region" description="Helical" evidence="11">
    <location>
        <begin position="87"/>
        <end position="107"/>
    </location>
</feature>
<keyword evidence="5" id="KW-0479">Metal-binding</keyword>
<accession>V8P3D9</accession>
<keyword evidence="4" id="KW-0645">Protease</keyword>
<evidence type="ECO:0000256" key="8">
    <source>
        <dbReference type="ARBA" id="ARBA00022833"/>
    </source>
</evidence>
<evidence type="ECO:0000313" key="14">
    <source>
        <dbReference type="Proteomes" id="UP000018936"/>
    </source>
</evidence>
<evidence type="ECO:0000256" key="6">
    <source>
        <dbReference type="ARBA" id="ARBA00022729"/>
    </source>
</evidence>
<organism evidence="13 14">
    <name type="scientific">Ophiophagus hannah</name>
    <name type="common">King cobra</name>
    <name type="synonym">Naja hannah</name>
    <dbReference type="NCBI Taxonomy" id="8665"/>
    <lineage>
        <taxon>Eukaryota</taxon>
        <taxon>Metazoa</taxon>
        <taxon>Chordata</taxon>
        <taxon>Craniata</taxon>
        <taxon>Vertebrata</taxon>
        <taxon>Euteleostomi</taxon>
        <taxon>Lepidosauria</taxon>
        <taxon>Squamata</taxon>
        <taxon>Bifurcata</taxon>
        <taxon>Unidentata</taxon>
        <taxon>Episquamata</taxon>
        <taxon>Toxicofera</taxon>
        <taxon>Serpentes</taxon>
        <taxon>Colubroidea</taxon>
        <taxon>Elapidae</taxon>
        <taxon>Elapinae</taxon>
        <taxon>Ophiophagus</taxon>
    </lineage>
</organism>
<keyword evidence="3" id="KW-0121">Carboxypeptidase</keyword>
<evidence type="ECO:0000256" key="2">
    <source>
        <dbReference type="ARBA" id="ARBA00005988"/>
    </source>
</evidence>
<dbReference type="InterPro" id="IPR000834">
    <property type="entry name" value="Peptidase_M14"/>
</dbReference>
<comment type="caution">
    <text evidence="13">The sequence shown here is derived from an EMBL/GenBank/DDBJ whole genome shotgun (WGS) entry which is preliminary data.</text>
</comment>
<dbReference type="MEROPS" id="M14.003"/>
<keyword evidence="9" id="KW-0482">Metalloprotease</keyword>
<evidence type="ECO:0000256" key="4">
    <source>
        <dbReference type="ARBA" id="ARBA00022670"/>
    </source>
</evidence>
<dbReference type="EMBL" id="AZIM01000854">
    <property type="protein sequence ID" value="ETE69079.1"/>
    <property type="molecule type" value="Genomic_DNA"/>
</dbReference>
<evidence type="ECO:0000259" key="12">
    <source>
        <dbReference type="PROSITE" id="PS52035"/>
    </source>
</evidence>
<dbReference type="PANTHER" id="PTHR11705">
    <property type="entry name" value="PROTEASE FAMILY M14 CARBOXYPEPTIDASE A,B"/>
    <property type="match status" value="1"/>
</dbReference>
<gene>
    <name evidence="13" type="ORF">L345_05121</name>
</gene>
<evidence type="ECO:0000313" key="13">
    <source>
        <dbReference type="EMBL" id="ETE69079.1"/>
    </source>
</evidence>
<dbReference type="GO" id="GO:0004181">
    <property type="term" value="F:metallocarboxypeptidase activity"/>
    <property type="evidence" value="ECO:0007669"/>
    <property type="project" value="InterPro"/>
</dbReference>
<evidence type="ECO:0000256" key="1">
    <source>
        <dbReference type="ARBA" id="ARBA00001947"/>
    </source>
</evidence>
<keyword evidence="11" id="KW-0472">Membrane</keyword>
<dbReference type="PROSITE" id="PS52035">
    <property type="entry name" value="PEPTIDASE_M14"/>
    <property type="match status" value="1"/>
</dbReference>
<feature type="non-terminal residue" evidence="13">
    <location>
        <position position="1"/>
    </location>
</feature>
<keyword evidence="8" id="KW-0862">Zinc</keyword>
<dbReference type="AlphaFoldDB" id="V8P3D9"/>
<proteinExistence type="inferred from homology"/>
<name>V8P3D9_OPHHA</name>
<comment type="cofactor">
    <cofactor evidence="1">
        <name>Zn(2+)</name>
        <dbReference type="ChEBI" id="CHEBI:29105"/>
    </cofactor>
</comment>
<evidence type="ECO:0000256" key="7">
    <source>
        <dbReference type="ARBA" id="ARBA00022801"/>
    </source>
</evidence>
<feature type="domain" description="Peptidase M14" evidence="12">
    <location>
        <begin position="997"/>
        <end position="1051"/>
    </location>
</feature>
<sequence length="1109" mass="125235">MREEEGQAWGMTSTLQDLPPPFSPSLFAVRSTQRKSCCEYGQKLLNTNLGGHSGVTTMIKLAHGKTLSHKVPFHLAKEEEYGDIHSISFYMNFLFLSFLVVTAISLLQLTRLIHWDICERKYISSFGGNPFNACWNSHFNRNSVTFSVAGLTPNVAVLRWKILSPNYMDDFWGTHSAQGVTLADTELSEKKFVDKNKYVTASQMIFSIYELCLLLTPYVSLEKICEIAIVLKYLPCRNLHQGFNLSLVVRQIVEYHCPWANQRDALAQFKIEKHPRLQFYLISPTFHSKLLYSHNPEMQMKQQAGLGKHQVPVPITLECYDDDTISSALLGSRNMFKSLTEFGGFVENKLGEQIENLGASEWSAEEHCKDAGNFIPKVDRCEQTWYKERTKSFISHSQKAKPATRTCFTVKVSNNRSYLNGSTHAELGPNTQIRQSIQTRNKNVPAIENGPTWRILRNGHVDWRIPEEKVYLSGGVLGEGSSGGLIRDQPMVRYQFNFHPCKLNEMKVLTTVFNMERYFFISGIDNLFYSPCSVLHYGLHILHLGPLDPVSGFSNHDPPADSTGIFLTHDYENLDQSAVPGTLSMKYTAYNVYYNFFGGGCDASLPPHGARRRGEEKEVVVEKEKEKKKVKEQKEEGFSKIKQGTKKPQAIEDICLPLQQVAGLGTRNNLGKYYRLSTSGKLKSKYHKGAQLKKTVKLRVMFLIISAALIRTFYSRQLLSFSDAVFSGCAIVDKFTTTVYGSPLGRKADEDSGADSKKWEMYTFCLANALDILAPLHGKSFYLSPSTLMVITKLSFCIERKKANALSNEFYWKCRLWDQELYHSLAIQFIIKKPQTSVSRIKTASVVGERDLSEMHNPSDCLISIQEKGGKVAGTMEKRKEASVLAVSSPNTKTFLNGQSSELKSPPVPMAAVQYHVLSDCLQFGSEILKIGKVPESNWWQTKWRVLLEKHTTTAMRQALVHRQSVSTERTQGTSVYQQAMADLGSLILLLSLIDLAPGGSDDWAYDQGIKYSFTFELRDTGRYGFLLPQHLIKPTCYEAITGIKTIASHVLAFSFFTSCLRIAESLRKQRALQQGPRLHSSPARSSFRSWAGFRSNRNGTLNEMMQKT</sequence>
<dbReference type="GO" id="GO:0006508">
    <property type="term" value="P:proteolysis"/>
    <property type="evidence" value="ECO:0007669"/>
    <property type="project" value="UniProtKB-KW"/>
</dbReference>